<evidence type="ECO:0000256" key="1">
    <source>
        <dbReference type="ARBA" id="ARBA00001974"/>
    </source>
</evidence>
<dbReference type="InterPro" id="IPR006091">
    <property type="entry name" value="Acyl-CoA_Oxase/DH_mid-dom"/>
</dbReference>
<dbReference type="InterPro" id="IPR036250">
    <property type="entry name" value="AcylCo_DH-like_C"/>
</dbReference>
<protein>
    <submittedName>
        <fullName evidence="12">Acyl-CoA dehydrogenase</fullName>
        <ecNumber evidence="12">1.3.99.-</ecNumber>
    </submittedName>
</protein>
<evidence type="ECO:0000256" key="3">
    <source>
        <dbReference type="ARBA" id="ARBA00009347"/>
    </source>
</evidence>
<organism evidence="12 13">
    <name type="scientific">Vibrio aquimaris</name>
    <dbReference type="NCBI Taxonomy" id="2587862"/>
    <lineage>
        <taxon>Bacteria</taxon>
        <taxon>Pseudomonadati</taxon>
        <taxon>Pseudomonadota</taxon>
        <taxon>Gammaproteobacteria</taxon>
        <taxon>Vibrionales</taxon>
        <taxon>Vibrionaceae</taxon>
        <taxon>Vibrio</taxon>
    </lineage>
</organism>
<feature type="domain" description="Acyl-CoA oxidase/dehydrogenase middle" evidence="10">
    <location>
        <begin position="122"/>
        <end position="215"/>
    </location>
</feature>
<dbReference type="InterPro" id="IPR006089">
    <property type="entry name" value="Acyl-CoA_DH_CS"/>
</dbReference>
<dbReference type="KEGG" id="vaq:FIV01_16010"/>
<sequence length="384" mass="42065">MDFELNEDQRAFAETAQQFAMGQLAPMAAEWDEKQVFPKDVIKAAGELGFLSLYTPEDEGGLQLSRLDSSIIFEQLAMGCTSTTAFMTIHNMVTWMIASFASKEAKQSFCPNLISGEWLGSYCLTEPNAGSDAASLTTSAKKQADTYVINGGKAFISGAGDTDVLVVMARTGDQSAKGISAFIVPADADGISYGRKEPKMGWNSQPTRAITFDNVVVPEHFRLGEEGEGFSIAMKGLDGGRINIATCSIGTAQQALNEALQYVKERKQFGKELAHFQGLQFKLADMVTELVAARQMVRLAASKLDNKDSEATAYCAMAKRFATDVGFKICDQALQLYGGYGYIKEYPMERHFRDVRVHQILEGTNEIMRLIIARRVLAEGSQLL</sequence>
<proteinExistence type="inferred from homology"/>
<dbReference type="Gene3D" id="2.40.110.10">
    <property type="entry name" value="Butyryl-CoA Dehydrogenase, subunit A, domain 2"/>
    <property type="match status" value="1"/>
</dbReference>
<dbReference type="Gene3D" id="1.20.140.10">
    <property type="entry name" value="Butyryl-CoA Dehydrogenase, subunit A, domain 3"/>
    <property type="match status" value="1"/>
</dbReference>
<evidence type="ECO:0000259" key="9">
    <source>
        <dbReference type="Pfam" id="PF00441"/>
    </source>
</evidence>
<dbReference type="PIRSF" id="PIRSF016578">
    <property type="entry name" value="HsaA"/>
    <property type="match status" value="1"/>
</dbReference>
<feature type="domain" description="Acyl-CoA dehydrogenase/oxidase C-terminal" evidence="9">
    <location>
        <begin position="227"/>
        <end position="377"/>
    </location>
</feature>
<evidence type="ECO:0000256" key="6">
    <source>
        <dbReference type="ARBA" id="ARBA00022827"/>
    </source>
</evidence>
<dbReference type="SUPFAM" id="SSF47203">
    <property type="entry name" value="Acyl-CoA dehydrogenase C-terminal domain-like"/>
    <property type="match status" value="1"/>
</dbReference>
<keyword evidence="7 8" id="KW-0560">Oxidoreductase</keyword>
<evidence type="ECO:0000259" key="10">
    <source>
        <dbReference type="Pfam" id="PF02770"/>
    </source>
</evidence>
<dbReference type="InterPro" id="IPR046373">
    <property type="entry name" value="Acyl-CoA_Oxase/DH_mid-dom_sf"/>
</dbReference>
<dbReference type="AlphaFoldDB" id="A0A5P9CPI7"/>
<dbReference type="InterPro" id="IPR052547">
    <property type="entry name" value="Mito_Isobutyryl-CoADH"/>
</dbReference>
<dbReference type="Gene3D" id="1.10.540.10">
    <property type="entry name" value="Acyl-CoA dehydrogenase/oxidase, N-terminal domain"/>
    <property type="match status" value="1"/>
</dbReference>
<keyword evidence="12" id="KW-0614">Plasmid</keyword>
<comment type="cofactor">
    <cofactor evidence="1 8">
        <name>FAD</name>
        <dbReference type="ChEBI" id="CHEBI:57692"/>
    </cofactor>
</comment>
<dbReference type="PANTHER" id="PTHR43831:SF1">
    <property type="entry name" value="ISOBUTYRYL-COA DEHYDROGENASE, MITOCHONDRIAL"/>
    <property type="match status" value="1"/>
</dbReference>
<dbReference type="GO" id="GO:0003995">
    <property type="term" value="F:acyl-CoA dehydrogenase activity"/>
    <property type="evidence" value="ECO:0007669"/>
    <property type="project" value="InterPro"/>
</dbReference>
<dbReference type="InterPro" id="IPR009075">
    <property type="entry name" value="AcylCo_DH/oxidase_C"/>
</dbReference>
<evidence type="ECO:0000256" key="2">
    <source>
        <dbReference type="ARBA" id="ARBA00005109"/>
    </source>
</evidence>
<comment type="similarity">
    <text evidence="3 8">Belongs to the acyl-CoA dehydrogenase family.</text>
</comment>
<keyword evidence="5 8" id="KW-0285">Flavoprotein</keyword>
<evidence type="ECO:0000256" key="5">
    <source>
        <dbReference type="ARBA" id="ARBA00022630"/>
    </source>
</evidence>
<dbReference type="Proteomes" id="UP000326936">
    <property type="component" value="Plasmid pTHAF100_a"/>
</dbReference>
<dbReference type="GO" id="GO:0050660">
    <property type="term" value="F:flavin adenine dinucleotide binding"/>
    <property type="evidence" value="ECO:0007669"/>
    <property type="project" value="InterPro"/>
</dbReference>
<dbReference type="InterPro" id="IPR009100">
    <property type="entry name" value="AcylCoA_DH/oxidase_NM_dom_sf"/>
</dbReference>
<dbReference type="PANTHER" id="PTHR43831">
    <property type="entry name" value="ISOBUTYRYL-COA DEHYDROGENASE"/>
    <property type="match status" value="1"/>
</dbReference>
<dbReference type="FunFam" id="2.40.110.10:FF:000001">
    <property type="entry name" value="Acyl-CoA dehydrogenase, mitochondrial"/>
    <property type="match status" value="1"/>
</dbReference>
<reference evidence="12 13" key="1">
    <citation type="submission" date="2019-10" db="EMBL/GenBank/DDBJ databases">
        <title>Complete genome sequence of Vibrio sp. strain THAF100, isolated from non-filtered water from the water column of tank 6 of a marine aquarium containing stony-coral fragments. Water maintained at 26 degree C.</title>
        <authorList>
            <person name="Ruckert C."/>
            <person name="Franco A."/>
            <person name="Kalinowski J."/>
            <person name="Glaeser S."/>
        </authorList>
    </citation>
    <scope>NUCLEOTIDE SEQUENCE [LARGE SCALE GENOMIC DNA]</scope>
    <source>
        <strain evidence="12 13">THAF100</strain>
        <plasmid evidence="13">pthaf100_a</plasmid>
    </source>
</reference>
<geneLocation type="plasmid" evidence="13">
    <name>pthaf100_a</name>
</geneLocation>
<dbReference type="SUPFAM" id="SSF56645">
    <property type="entry name" value="Acyl-CoA dehydrogenase NM domain-like"/>
    <property type="match status" value="1"/>
</dbReference>
<dbReference type="EMBL" id="CP045351">
    <property type="protein sequence ID" value="QFT27893.1"/>
    <property type="molecule type" value="Genomic_DNA"/>
</dbReference>
<dbReference type="Pfam" id="PF00441">
    <property type="entry name" value="Acyl-CoA_dh_1"/>
    <property type="match status" value="1"/>
</dbReference>
<dbReference type="Pfam" id="PF02771">
    <property type="entry name" value="Acyl-CoA_dh_N"/>
    <property type="match status" value="1"/>
</dbReference>
<name>A0A5P9CPI7_9VIBR</name>
<dbReference type="InterPro" id="IPR013786">
    <property type="entry name" value="AcylCoA_DH/ox_N"/>
</dbReference>
<dbReference type="OrthoDB" id="9769473at2"/>
<evidence type="ECO:0000259" key="11">
    <source>
        <dbReference type="Pfam" id="PF02771"/>
    </source>
</evidence>
<evidence type="ECO:0000313" key="12">
    <source>
        <dbReference type="EMBL" id="QFT27893.1"/>
    </source>
</evidence>
<keyword evidence="6 8" id="KW-0274">FAD</keyword>
<keyword evidence="4" id="KW-0101">Branched-chain amino acid catabolism</keyword>
<feature type="domain" description="Acyl-CoA dehydrogenase/oxidase N-terminal" evidence="11">
    <location>
        <begin position="6"/>
        <end position="117"/>
    </location>
</feature>
<dbReference type="EC" id="1.3.99.-" evidence="12"/>
<dbReference type="FunFam" id="1.20.140.10:FF:000001">
    <property type="entry name" value="Acyl-CoA dehydrogenase"/>
    <property type="match status" value="1"/>
</dbReference>
<dbReference type="InterPro" id="IPR037069">
    <property type="entry name" value="AcylCoA_DH/ox_N_sf"/>
</dbReference>
<evidence type="ECO:0000256" key="7">
    <source>
        <dbReference type="ARBA" id="ARBA00023002"/>
    </source>
</evidence>
<dbReference type="RefSeq" id="WP_152431965.1">
    <property type="nucleotide sequence ID" value="NZ_CBCSDK010000011.1"/>
</dbReference>
<evidence type="ECO:0000313" key="13">
    <source>
        <dbReference type="Proteomes" id="UP000326936"/>
    </source>
</evidence>
<accession>A0A5P9CPI7</accession>
<evidence type="ECO:0000256" key="8">
    <source>
        <dbReference type="RuleBase" id="RU362125"/>
    </source>
</evidence>
<dbReference type="PROSITE" id="PS00072">
    <property type="entry name" value="ACYL_COA_DH_1"/>
    <property type="match status" value="1"/>
</dbReference>
<dbReference type="Pfam" id="PF02770">
    <property type="entry name" value="Acyl-CoA_dh_M"/>
    <property type="match status" value="1"/>
</dbReference>
<dbReference type="PROSITE" id="PS00073">
    <property type="entry name" value="ACYL_COA_DH_2"/>
    <property type="match status" value="1"/>
</dbReference>
<gene>
    <name evidence="12" type="primary">acdA1</name>
    <name evidence="12" type="ORF">FIV01_16010</name>
</gene>
<evidence type="ECO:0000256" key="4">
    <source>
        <dbReference type="ARBA" id="ARBA00022456"/>
    </source>
</evidence>
<comment type="pathway">
    <text evidence="2">Amino-acid degradation; L-valine degradation.</text>
</comment>
<dbReference type="GO" id="GO:0009083">
    <property type="term" value="P:branched-chain amino acid catabolic process"/>
    <property type="evidence" value="ECO:0007669"/>
    <property type="project" value="UniProtKB-KW"/>
</dbReference>
<keyword evidence="13" id="KW-1185">Reference proteome</keyword>